<reference evidence="2" key="1">
    <citation type="journal article" date="2023" name="G3 (Bethesda)">
        <title>Genome assembly and association tests identify interacting loci associated with vigor, precocity, and sex in interspecific pistachio rootstocks.</title>
        <authorList>
            <person name="Palmer W."/>
            <person name="Jacygrad E."/>
            <person name="Sagayaradj S."/>
            <person name="Cavanaugh K."/>
            <person name="Han R."/>
            <person name="Bertier L."/>
            <person name="Beede B."/>
            <person name="Kafkas S."/>
            <person name="Golino D."/>
            <person name="Preece J."/>
            <person name="Michelmore R."/>
        </authorList>
    </citation>
    <scope>NUCLEOTIDE SEQUENCE [LARGE SCALE GENOMIC DNA]</scope>
</reference>
<dbReference type="Proteomes" id="UP001163603">
    <property type="component" value="Chromosome 3"/>
</dbReference>
<dbReference type="EMBL" id="CM047738">
    <property type="protein sequence ID" value="KAJ0046074.1"/>
    <property type="molecule type" value="Genomic_DNA"/>
</dbReference>
<evidence type="ECO:0000313" key="2">
    <source>
        <dbReference type="Proteomes" id="UP001163603"/>
    </source>
</evidence>
<comment type="caution">
    <text evidence="1">The sequence shown here is derived from an EMBL/GenBank/DDBJ whole genome shotgun (WGS) entry which is preliminary data.</text>
</comment>
<accession>A0ACC0Z5K1</accession>
<keyword evidence="2" id="KW-1185">Reference proteome</keyword>
<protein>
    <submittedName>
        <fullName evidence="1">Uncharacterized protein</fullName>
    </submittedName>
</protein>
<sequence>MPSCPTGVRFLIPGAKRLLSLTSRAAFIWSSKEVISIKRTPRAAVIWSLTEVISVKRIGKMWPLQSTLSTLTQSKHTVPIFNADFASTL</sequence>
<evidence type="ECO:0000313" key="1">
    <source>
        <dbReference type="EMBL" id="KAJ0046074.1"/>
    </source>
</evidence>
<name>A0ACC0Z5K1_9ROSI</name>
<organism evidence="1 2">
    <name type="scientific">Pistacia integerrima</name>
    <dbReference type="NCBI Taxonomy" id="434235"/>
    <lineage>
        <taxon>Eukaryota</taxon>
        <taxon>Viridiplantae</taxon>
        <taxon>Streptophyta</taxon>
        <taxon>Embryophyta</taxon>
        <taxon>Tracheophyta</taxon>
        <taxon>Spermatophyta</taxon>
        <taxon>Magnoliopsida</taxon>
        <taxon>eudicotyledons</taxon>
        <taxon>Gunneridae</taxon>
        <taxon>Pentapetalae</taxon>
        <taxon>rosids</taxon>
        <taxon>malvids</taxon>
        <taxon>Sapindales</taxon>
        <taxon>Anacardiaceae</taxon>
        <taxon>Pistacia</taxon>
    </lineage>
</organism>
<proteinExistence type="predicted"/>
<gene>
    <name evidence="1" type="ORF">Pint_04431</name>
</gene>